<feature type="compositionally biased region" description="Gly residues" evidence="1">
    <location>
        <begin position="49"/>
        <end position="65"/>
    </location>
</feature>
<reference evidence="2" key="1">
    <citation type="submission" date="2023-03" db="EMBL/GenBank/DDBJ databases">
        <title>Massive genome expansion in bonnet fungi (Mycena s.s.) driven by repeated elements and novel gene families across ecological guilds.</title>
        <authorList>
            <consortium name="Lawrence Berkeley National Laboratory"/>
            <person name="Harder C.B."/>
            <person name="Miyauchi S."/>
            <person name="Viragh M."/>
            <person name="Kuo A."/>
            <person name="Thoen E."/>
            <person name="Andreopoulos B."/>
            <person name="Lu D."/>
            <person name="Skrede I."/>
            <person name="Drula E."/>
            <person name="Henrissat B."/>
            <person name="Morin E."/>
            <person name="Kohler A."/>
            <person name="Barry K."/>
            <person name="LaButti K."/>
            <person name="Morin E."/>
            <person name="Salamov A."/>
            <person name="Lipzen A."/>
            <person name="Mereny Z."/>
            <person name="Hegedus B."/>
            <person name="Baldrian P."/>
            <person name="Stursova M."/>
            <person name="Weitz H."/>
            <person name="Taylor A."/>
            <person name="Grigoriev I.V."/>
            <person name="Nagy L.G."/>
            <person name="Martin F."/>
            <person name="Kauserud H."/>
        </authorList>
    </citation>
    <scope>NUCLEOTIDE SEQUENCE</scope>
    <source>
        <strain evidence="2">CBHHK188m</strain>
    </source>
</reference>
<evidence type="ECO:0000256" key="1">
    <source>
        <dbReference type="SAM" id="MobiDB-lite"/>
    </source>
</evidence>
<keyword evidence="3" id="KW-1185">Reference proteome</keyword>
<evidence type="ECO:0000313" key="3">
    <source>
        <dbReference type="Proteomes" id="UP001215280"/>
    </source>
</evidence>
<comment type="caution">
    <text evidence="2">The sequence shown here is derived from an EMBL/GenBank/DDBJ whole genome shotgun (WGS) entry which is preliminary data.</text>
</comment>
<accession>A0AAD7NPK7</accession>
<dbReference type="EMBL" id="JARJLG010000025">
    <property type="protein sequence ID" value="KAJ7769642.1"/>
    <property type="molecule type" value="Genomic_DNA"/>
</dbReference>
<gene>
    <name evidence="2" type="ORF">DFH07DRAFT_1005775</name>
</gene>
<name>A0AAD7NPK7_9AGAR</name>
<dbReference type="AlphaFoldDB" id="A0AAD7NPK7"/>
<proteinExistence type="predicted"/>
<dbReference type="Proteomes" id="UP001215280">
    <property type="component" value="Unassembled WGS sequence"/>
</dbReference>
<organism evidence="2 3">
    <name type="scientific">Mycena maculata</name>
    <dbReference type="NCBI Taxonomy" id="230809"/>
    <lineage>
        <taxon>Eukaryota</taxon>
        <taxon>Fungi</taxon>
        <taxon>Dikarya</taxon>
        <taxon>Basidiomycota</taxon>
        <taxon>Agaricomycotina</taxon>
        <taxon>Agaricomycetes</taxon>
        <taxon>Agaricomycetidae</taxon>
        <taxon>Agaricales</taxon>
        <taxon>Marasmiineae</taxon>
        <taxon>Mycenaceae</taxon>
        <taxon>Mycena</taxon>
    </lineage>
</organism>
<feature type="compositionally biased region" description="Gly residues" evidence="1">
    <location>
        <begin position="28"/>
        <end position="39"/>
    </location>
</feature>
<feature type="region of interest" description="Disordered" evidence="1">
    <location>
        <begin position="1"/>
        <end position="71"/>
    </location>
</feature>
<feature type="compositionally biased region" description="Basic and acidic residues" evidence="1">
    <location>
        <begin position="1"/>
        <end position="10"/>
    </location>
</feature>
<protein>
    <submittedName>
        <fullName evidence="2">Uncharacterized protein</fullName>
    </submittedName>
</protein>
<sequence length="202" mass="21574">MVTNDIEIRGDASTVDARARKREQNARGDGGVETAGGAEGAARGEGKGAGRGRGAGEGAPFGGRAWGRRDGSSCQRYEQVGGVLMSENTHLERLARLALLARLLDLPAPHVLLVLPLAHSTMVLERNARKMSSAGRLSSPGSSRHAFEDSNLVRRASASSEKTLEMLRARLFLHLARLELGDVLLEDEAPLLLDARPLHVVS</sequence>
<evidence type="ECO:0000313" key="2">
    <source>
        <dbReference type="EMBL" id="KAJ7769642.1"/>
    </source>
</evidence>